<dbReference type="AlphaFoldDB" id="A0A8T0L9E4"/>
<name>A0A8T0L9E4_PHAAN</name>
<dbReference type="Proteomes" id="UP000743370">
    <property type="component" value="Unassembled WGS sequence"/>
</dbReference>
<gene>
    <name evidence="2" type="ORF">HKW66_Vig0001050</name>
</gene>
<protein>
    <submittedName>
        <fullName evidence="2">Uncharacterized protein</fullName>
    </submittedName>
</protein>
<reference evidence="2 3" key="1">
    <citation type="submission" date="2020-05" db="EMBL/GenBank/DDBJ databases">
        <title>Vigna angularis (adzuki bean) Var. LongXiaoDou No. 4 denovo assembly.</title>
        <authorList>
            <person name="Xiang H."/>
        </authorList>
    </citation>
    <scope>NUCLEOTIDE SEQUENCE [LARGE SCALE GENOMIC DNA]</scope>
    <source>
        <tissue evidence="2">Leaf</tissue>
    </source>
</reference>
<evidence type="ECO:0000313" key="2">
    <source>
        <dbReference type="EMBL" id="KAG2409440.1"/>
    </source>
</evidence>
<proteinExistence type="predicted"/>
<accession>A0A8T0L9E4</accession>
<comment type="caution">
    <text evidence="2">The sequence shown here is derived from an EMBL/GenBank/DDBJ whole genome shotgun (WGS) entry which is preliminary data.</text>
</comment>
<feature type="compositionally biased region" description="Polar residues" evidence="1">
    <location>
        <begin position="20"/>
        <end position="32"/>
    </location>
</feature>
<dbReference type="EMBL" id="JABFOF010000001">
    <property type="protein sequence ID" value="KAG2409440.1"/>
    <property type="molecule type" value="Genomic_DNA"/>
</dbReference>
<organism evidence="2 3">
    <name type="scientific">Phaseolus angularis</name>
    <name type="common">Azuki bean</name>
    <name type="synonym">Vigna angularis</name>
    <dbReference type="NCBI Taxonomy" id="3914"/>
    <lineage>
        <taxon>Eukaryota</taxon>
        <taxon>Viridiplantae</taxon>
        <taxon>Streptophyta</taxon>
        <taxon>Embryophyta</taxon>
        <taxon>Tracheophyta</taxon>
        <taxon>Spermatophyta</taxon>
        <taxon>Magnoliopsida</taxon>
        <taxon>eudicotyledons</taxon>
        <taxon>Gunneridae</taxon>
        <taxon>Pentapetalae</taxon>
        <taxon>rosids</taxon>
        <taxon>fabids</taxon>
        <taxon>Fabales</taxon>
        <taxon>Fabaceae</taxon>
        <taxon>Papilionoideae</taxon>
        <taxon>50 kb inversion clade</taxon>
        <taxon>NPAAA clade</taxon>
        <taxon>indigoferoid/millettioid clade</taxon>
        <taxon>Phaseoleae</taxon>
        <taxon>Vigna</taxon>
    </lineage>
</organism>
<evidence type="ECO:0000313" key="3">
    <source>
        <dbReference type="Proteomes" id="UP000743370"/>
    </source>
</evidence>
<feature type="compositionally biased region" description="Basic and acidic residues" evidence="1">
    <location>
        <begin position="37"/>
        <end position="54"/>
    </location>
</feature>
<evidence type="ECO:0000256" key="1">
    <source>
        <dbReference type="SAM" id="MobiDB-lite"/>
    </source>
</evidence>
<sequence>MPKQRTPLYFMLLLDGAPGRSSTPPLNGQWKQGQPEVDERKLEGVPTERDRGKIQESLSEGGRDEDLDGRLGRLTYAAKNECGFDVQNIDECQAQQEKVIYLNENVTDFEADFVLKEENTNFIM</sequence>
<feature type="region of interest" description="Disordered" evidence="1">
    <location>
        <begin position="16"/>
        <end position="66"/>
    </location>
</feature>